<dbReference type="GO" id="GO:0006508">
    <property type="term" value="P:proteolysis"/>
    <property type="evidence" value="ECO:0007669"/>
    <property type="project" value="TreeGrafter"/>
</dbReference>
<dbReference type="GeneID" id="19210632"/>
<dbReference type="GO" id="GO:0005737">
    <property type="term" value="C:cytoplasm"/>
    <property type="evidence" value="ECO:0007669"/>
    <property type="project" value="TreeGrafter"/>
</dbReference>
<dbReference type="RefSeq" id="XP_007771229.1">
    <property type="nucleotide sequence ID" value="XM_007773039.1"/>
</dbReference>
<accession>A0A5M3MHM8</accession>
<dbReference type="GO" id="GO:0004197">
    <property type="term" value="F:cysteine-type endopeptidase activity"/>
    <property type="evidence" value="ECO:0007669"/>
    <property type="project" value="TreeGrafter"/>
</dbReference>
<comment type="similarity">
    <text evidence="1">Belongs to the peptidase C14B family.</text>
</comment>
<dbReference type="PANTHER" id="PTHR48104:SF30">
    <property type="entry name" value="METACASPASE-1"/>
    <property type="match status" value="1"/>
</dbReference>
<dbReference type="Proteomes" id="UP000053558">
    <property type="component" value="Unassembled WGS sequence"/>
</dbReference>
<proteinExistence type="inferred from homology"/>
<reference evidence="3" key="1">
    <citation type="journal article" date="2012" name="Science">
        <title>The Paleozoic origin of enzymatic lignin decomposition reconstructed from 31 fungal genomes.</title>
        <authorList>
            <person name="Floudas D."/>
            <person name="Binder M."/>
            <person name="Riley R."/>
            <person name="Barry K."/>
            <person name="Blanchette R.A."/>
            <person name="Henrissat B."/>
            <person name="Martinez A.T."/>
            <person name="Otillar R."/>
            <person name="Spatafora J.W."/>
            <person name="Yadav J.S."/>
            <person name="Aerts A."/>
            <person name="Benoit I."/>
            <person name="Boyd A."/>
            <person name="Carlson A."/>
            <person name="Copeland A."/>
            <person name="Coutinho P.M."/>
            <person name="de Vries R.P."/>
            <person name="Ferreira P."/>
            <person name="Findley K."/>
            <person name="Foster B."/>
            <person name="Gaskell J."/>
            <person name="Glotzer D."/>
            <person name="Gorecki P."/>
            <person name="Heitman J."/>
            <person name="Hesse C."/>
            <person name="Hori C."/>
            <person name="Igarashi K."/>
            <person name="Jurgens J.A."/>
            <person name="Kallen N."/>
            <person name="Kersten P."/>
            <person name="Kohler A."/>
            <person name="Kuees U."/>
            <person name="Kumar T.K.A."/>
            <person name="Kuo A."/>
            <person name="LaButti K."/>
            <person name="Larrondo L.F."/>
            <person name="Lindquist E."/>
            <person name="Ling A."/>
            <person name="Lombard V."/>
            <person name="Lucas S."/>
            <person name="Lundell T."/>
            <person name="Martin R."/>
            <person name="McLaughlin D.J."/>
            <person name="Morgenstern I."/>
            <person name="Morin E."/>
            <person name="Murat C."/>
            <person name="Nagy L.G."/>
            <person name="Nolan M."/>
            <person name="Ohm R.A."/>
            <person name="Patyshakuliyeva A."/>
            <person name="Rokas A."/>
            <person name="Ruiz-Duenas F.J."/>
            <person name="Sabat G."/>
            <person name="Salamov A."/>
            <person name="Samejima M."/>
            <person name="Schmutz J."/>
            <person name="Slot J.C."/>
            <person name="St John F."/>
            <person name="Stenlid J."/>
            <person name="Sun H."/>
            <person name="Sun S."/>
            <person name="Syed K."/>
            <person name="Tsang A."/>
            <person name="Wiebenga A."/>
            <person name="Young D."/>
            <person name="Pisabarro A."/>
            <person name="Eastwood D.C."/>
            <person name="Martin F."/>
            <person name="Cullen D."/>
            <person name="Grigoriev I.V."/>
            <person name="Hibbett D.S."/>
        </authorList>
    </citation>
    <scope>NUCLEOTIDE SEQUENCE [LARGE SCALE GENOMIC DNA]</scope>
    <source>
        <strain evidence="3">RWD-64-598 SS2</strain>
    </source>
</reference>
<keyword evidence="3" id="KW-1185">Reference proteome</keyword>
<dbReference type="InterPro" id="IPR050452">
    <property type="entry name" value="Metacaspase"/>
</dbReference>
<evidence type="ECO:0000256" key="1">
    <source>
        <dbReference type="ARBA" id="ARBA00009005"/>
    </source>
</evidence>
<dbReference type="Gene3D" id="3.40.50.12660">
    <property type="match status" value="1"/>
</dbReference>
<sequence>MSLFSSPRRRALLIAVPEADQPLRRQDVHRLAKVLKVHRGYDARDILLMVNDDTSSPMFPSQANVMREIASMFSEARAGDQFFLYLSAHSKRATYEGDCSTLVLSAETEVRGEEILGVIRHLPYGTKVSILIDSCYSGAIFGSNPFEQCEMHGPAIGLITACDSDQRAWECESGGTDDSYDFSVTLALINFIDSNPRYTWSELMKALRVKCDEMTVDRLSEFTGTRLAPLSRGASLPHDEHQTPQLIYTRDVNIESCAFL</sequence>
<protein>
    <recommendedName>
        <fullName evidence="4">Peptidase C14</fullName>
    </recommendedName>
</protein>
<evidence type="ECO:0000313" key="2">
    <source>
        <dbReference type="EMBL" id="EIW78145.1"/>
    </source>
</evidence>
<dbReference type="PANTHER" id="PTHR48104">
    <property type="entry name" value="METACASPASE-4"/>
    <property type="match status" value="1"/>
</dbReference>
<organism evidence="2 3">
    <name type="scientific">Coniophora puteana (strain RWD-64-598)</name>
    <name type="common">Brown rot fungus</name>
    <dbReference type="NCBI Taxonomy" id="741705"/>
    <lineage>
        <taxon>Eukaryota</taxon>
        <taxon>Fungi</taxon>
        <taxon>Dikarya</taxon>
        <taxon>Basidiomycota</taxon>
        <taxon>Agaricomycotina</taxon>
        <taxon>Agaricomycetes</taxon>
        <taxon>Agaricomycetidae</taxon>
        <taxon>Boletales</taxon>
        <taxon>Coniophorineae</taxon>
        <taxon>Coniophoraceae</taxon>
        <taxon>Coniophora</taxon>
    </lineage>
</organism>
<dbReference type="OrthoDB" id="3223806at2759"/>
<gene>
    <name evidence="2" type="ORF">CONPUDRAFT_83672</name>
</gene>
<evidence type="ECO:0000313" key="3">
    <source>
        <dbReference type="Proteomes" id="UP000053558"/>
    </source>
</evidence>
<evidence type="ECO:0008006" key="4">
    <source>
        <dbReference type="Google" id="ProtNLM"/>
    </source>
</evidence>
<dbReference type="KEGG" id="cput:CONPUDRAFT_83672"/>
<comment type="caution">
    <text evidence="2">The sequence shown here is derived from an EMBL/GenBank/DDBJ whole genome shotgun (WGS) entry which is preliminary data.</text>
</comment>
<name>A0A5M3MHM8_CONPW</name>
<dbReference type="AlphaFoldDB" id="A0A5M3MHM8"/>
<dbReference type="EMBL" id="JH711582">
    <property type="protein sequence ID" value="EIW78145.1"/>
    <property type="molecule type" value="Genomic_DNA"/>
</dbReference>